<dbReference type="RefSeq" id="YP_001294790.1">
    <property type="nucleotide sequence ID" value="NC_009603.1"/>
</dbReference>
<dbReference type="Proteomes" id="UP000001999">
    <property type="component" value="Segment"/>
</dbReference>
<protein>
    <submittedName>
        <fullName evidence="2">Uncharacterized protein</fullName>
    </submittedName>
</protein>
<dbReference type="GeneID" id="5309147"/>
<evidence type="ECO:0000313" key="2">
    <source>
        <dbReference type="EMBL" id="ABR10460.1"/>
    </source>
</evidence>
<feature type="compositionally biased region" description="Acidic residues" evidence="1">
    <location>
        <begin position="87"/>
        <end position="97"/>
    </location>
</feature>
<sequence length="97" mass="10976">MSDYTPSDDEIRAEYLARYSHANVRDRYDADLMMAGFEDGARWAAGRTAVLAEQAEPEWEYVYEDAEADRPTMRRRKAGPWQPVPADETEGAGDAES</sequence>
<proteinExistence type="predicted"/>
<accession>A6N1Y8</accession>
<feature type="region of interest" description="Disordered" evidence="1">
    <location>
        <begin position="67"/>
        <end position="97"/>
    </location>
</feature>
<dbReference type="EMBL" id="EF579802">
    <property type="protein sequence ID" value="ABR10460.1"/>
    <property type="molecule type" value="Genomic_DNA"/>
</dbReference>
<evidence type="ECO:0000313" key="3">
    <source>
        <dbReference type="Proteomes" id="UP000001999"/>
    </source>
</evidence>
<organism evidence="2 3">
    <name type="scientific">Microbacterium phage Min1</name>
    <dbReference type="NCBI Taxonomy" id="446529"/>
    <lineage>
        <taxon>Viruses</taxon>
        <taxon>Duplodnaviria</taxon>
        <taxon>Heunggongvirae</taxon>
        <taxon>Uroviricota</taxon>
        <taxon>Caudoviricetes</taxon>
        <taxon>Minunavirus</taxon>
        <taxon>Minunavirus Min1</taxon>
    </lineage>
</organism>
<dbReference type="KEGG" id="vg:5309147"/>
<reference evidence="2 3" key="1">
    <citation type="submission" date="2007-04" db="EMBL/GenBank/DDBJ databases">
        <title>Isolation, characterization and complete nucleotide sequence of a novel temperate bacteriophage Min1, isolated from the nematode pathogen Microbacterium nematophilum.</title>
        <authorList>
            <person name="Akimkina T.V."/>
            <person name="Venien-Bryan C."/>
            <person name="Hodgkin J.A."/>
        </authorList>
    </citation>
    <scope>NUCLEOTIDE SEQUENCE [LARGE SCALE GENOMIC DNA]</scope>
</reference>
<name>A6N1Y8_9CAUD</name>
<keyword evidence="3" id="KW-1185">Reference proteome</keyword>
<evidence type="ECO:0000256" key="1">
    <source>
        <dbReference type="SAM" id="MobiDB-lite"/>
    </source>
</evidence>